<dbReference type="InterPro" id="IPR023210">
    <property type="entry name" value="NADP_OxRdtase_dom"/>
</dbReference>
<dbReference type="GO" id="GO:0016491">
    <property type="term" value="F:oxidoreductase activity"/>
    <property type="evidence" value="ECO:0007669"/>
    <property type="project" value="UniProtKB-KW"/>
</dbReference>
<feature type="region of interest" description="Disordered" evidence="3">
    <location>
        <begin position="305"/>
        <end position="326"/>
    </location>
</feature>
<keyword evidence="6" id="KW-1185">Reference proteome</keyword>
<evidence type="ECO:0000259" key="4">
    <source>
        <dbReference type="Pfam" id="PF00248"/>
    </source>
</evidence>
<reference evidence="5 6" key="1">
    <citation type="journal article" date="2019" name="Nat. Ecol. Evol.">
        <title>Megaphylogeny resolves global patterns of mushroom evolution.</title>
        <authorList>
            <person name="Varga T."/>
            <person name="Krizsan K."/>
            <person name="Foldi C."/>
            <person name="Dima B."/>
            <person name="Sanchez-Garcia M."/>
            <person name="Sanchez-Ramirez S."/>
            <person name="Szollosi G.J."/>
            <person name="Szarkandi J.G."/>
            <person name="Papp V."/>
            <person name="Albert L."/>
            <person name="Andreopoulos W."/>
            <person name="Angelini C."/>
            <person name="Antonin V."/>
            <person name="Barry K.W."/>
            <person name="Bougher N.L."/>
            <person name="Buchanan P."/>
            <person name="Buyck B."/>
            <person name="Bense V."/>
            <person name="Catcheside P."/>
            <person name="Chovatia M."/>
            <person name="Cooper J."/>
            <person name="Damon W."/>
            <person name="Desjardin D."/>
            <person name="Finy P."/>
            <person name="Geml J."/>
            <person name="Haridas S."/>
            <person name="Hughes K."/>
            <person name="Justo A."/>
            <person name="Karasinski D."/>
            <person name="Kautmanova I."/>
            <person name="Kiss B."/>
            <person name="Kocsube S."/>
            <person name="Kotiranta H."/>
            <person name="LaButti K.M."/>
            <person name="Lechner B.E."/>
            <person name="Liimatainen K."/>
            <person name="Lipzen A."/>
            <person name="Lukacs Z."/>
            <person name="Mihaltcheva S."/>
            <person name="Morgado L.N."/>
            <person name="Niskanen T."/>
            <person name="Noordeloos M.E."/>
            <person name="Ohm R.A."/>
            <person name="Ortiz-Santana B."/>
            <person name="Ovrebo C."/>
            <person name="Racz N."/>
            <person name="Riley R."/>
            <person name="Savchenko A."/>
            <person name="Shiryaev A."/>
            <person name="Soop K."/>
            <person name="Spirin V."/>
            <person name="Szebenyi C."/>
            <person name="Tomsovsky M."/>
            <person name="Tulloss R.E."/>
            <person name="Uehling J."/>
            <person name="Grigoriev I.V."/>
            <person name="Vagvolgyi C."/>
            <person name="Papp T."/>
            <person name="Martin F.M."/>
            <person name="Miettinen O."/>
            <person name="Hibbett D.S."/>
            <person name="Nagy L.G."/>
        </authorList>
    </citation>
    <scope>NUCLEOTIDE SEQUENCE [LARGE SCALE GENOMIC DNA]</scope>
    <source>
        <strain evidence="5 6">CBS 962.96</strain>
    </source>
</reference>
<organism evidence="5 6">
    <name type="scientific">Dendrothele bispora (strain CBS 962.96)</name>
    <dbReference type="NCBI Taxonomy" id="1314807"/>
    <lineage>
        <taxon>Eukaryota</taxon>
        <taxon>Fungi</taxon>
        <taxon>Dikarya</taxon>
        <taxon>Basidiomycota</taxon>
        <taxon>Agaricomycotina</taxon>
        <taxon>Agaricomycetes</taxon>
        <taxon>Agaricomycetidae</taxon>
        <taxon>Agaricales</taxon>
        <taxon>Agaricales incertae sedis</taxon>
        <taxon>Dendrothele</taxon>
    </lineage>
</organism>
<dbReference type="Proteomes" id="UP000297245">
    <property type="component" value="Unassembled WGS sequence"/>
</dbReference>
<feature type="compositionally biased region" description="Acidic residues" evidence="3">
    <location>
        <begin position="315"/>
        <end position="326"/>
    </location>
</feature>
<protein>
    <submittedName>
        <fullName evidence="5">Aldo/keto reductase</fullName>
    </submittedName>
</protein>
<dbReference type="SUPFAM" id="SSF51430">
    <property type="entry name" value="NAD(P)-linked oxidoreductase"/>
    <property type="match status" value="1"/>
</dbReference>
<comment type="similarity">
    <text evidence="2">Belongs to the aldo/keto reductase family. Aldo/keto reductase 2 subfamily.</text>
</comment>
<name>A0A4S8LU10_DENBC</name>
<dbReference type="AlphaFoldDB" id="A0A4S8LU10"/>
<sequence>MLLFRHAKNLIRLPITGTRSVDSLKENIEALSVSLTPGQVKRNDFWKQMVPYMSSISKEESFALFGFSRWEGIFWIRRVIIRTKSQKRSHWRMDGTTRSERYCSRNQAFYKPSDPNVHQHINFVGNNIKNILKKLRTSYINILYVHWWDWDTSIKEVIDRLHRLVLDGKLLYLGILGTPAWIVSQANQYAECQGKTPFSIYQGKCSALNRSFERDIIPMARMNGMALAPWGVIGGGRLRTNEEELVKSLILEKVANEIGAYLHYHFSVPLIIQFTNLLLFIQLPFSAVDYDGLFLSILDSPTFNSDVSVSGTEKDDSDDIPELLDN</sequence>
<dbReference type="EMBL" id="ML179261">
    <property type="protein sequence ID" value="THU93002.1"/>
    <property type="molecule type" value="Genomic_DNA"/>
</dbReference>
<dbReference type="InterPro" id="IPR036812">
    <property type="entry name" value="NAD(P)_OxRdtase_dom_sf"/>
</dbReference>
<gene>
    <name evidence="5" type="ORF">K435DRAFT_800035</name>
</gene>
<dbReference type="Pfam" id="PF00248">
    <property type="entry name" value="Aldo_ket_red"/>
    <property type="match status" value="1"/>
</dbReference>
<evidence type="ECO:0000256" key="3">
    <source>
        <dbReference type="SAM" id="MobiDB-lite"/>
    </source>
</evidence>
<evidence type="ECO:0000313" key="5">
    <source>
        <dbReference type="EMBL" id="THU93002.1"/>
    </source>
</evidence>
<evidence type="ECO:0000256" key="2">
    <source>
        <dbReference type="ARBA" id="ARBA00038157"/>
    </source>
</evidence>
<dbReference type="InterPro" id="IPR050523">
    <property type="entry name" value="AKR_Detox_Biosynth"/>
</dbReference>
<dbReference type="OrthoDB" id="48988at2759"/>
<dbReference type="PANTHER" id="PTHR43364:SF2">
    <property type="entry name" value="ARYL-ALCOHOL DEHYDROGENASE AAD10-RELATED"/>
    <property type="match status" value="1"/>
</dbReference>
<dbReference type="PANTHER" id="PTHR43364">
    <property type="entry name" value="NADH-SPECIFIC METHYLGLYOXAL REDUCTASE-RELATED"/>
    <property type="match status" value="1"/>
</dbReference>
<accession>A0A4S8LU10</accession>
<keyword evidence="1" id="KW-0560">Oxidoreductase</keyword>
<proteinExistence type="inferred from homology"/>
<evidence type="ECO:0000313" key="6">
    <source>
        <dbReference type="Proteomes" id="UP000297245"/>
    </source>
</evidence>
<dbReference type="Gene3D" id="3.20.20.100">
    <property type="entry name" value="NADP-dependent oxidoreductase domain"/>
    <property type="match status" value="1"/>
</dbReference>
<feature type="domain" description="NADP-dependent oxidoreductase" evidence="4">
    <location>
        <begin position="77"/>
        <end position="243"/>
    </location>
</feature>
<evidence type="ECO:0000256" key="1">
    <source>
        <dbReference type="ARBA" id="ARBA00023002"/>
    </source>
</evidence>